<keyword evidence="1" id="KW-1133">Transmembrane helix</keyword>
<evidence type="ECO:0000313" key="3">
    <source>
        <dbReference type="Proteomes" id="UP001220610"/>
    </source>
</evidence>
<feature type="transmembrane region" description="Helical" evidence="1">
    <location>
        <begin position="7"/>
        <end position="27"/>
    </location>
</feature>
<reference evidence="2" key="1">
    <citation type="submission" date="2023-03" db="EMBL/GenBank/DDBJ databases">
        <title>Andean soil-derived lignocellulolytic bacterial consortium as a source of novel taxa and putative plastic-active enzymes.</title>
        <authorList>
            <person name="Diaz-Garcia L."/>
            <person name="Chuvochina M."/>
            <person name="Feuerriegel G."/>
            <person name="Bunk B."/>
            <person name="Sproer C."/>
            <person name="Streit W.R."/>
            <person name="Rodriguez L.M."/>
            <person name="Overmann J."/>
            <person name="Jimenez D.J."/>
        </authorList>
    </citation>
    <scope>NUCLEOTIDE SEQUENCE</scope>
    <source>
        <strain evidence="2">MAG 7</strain>
    </source>
</reference>
<sequence>MKHLRSRLFWSLVVLGIIIWTIDHLFITRPGPLLMELPFYLVETLITAFILDVFLRKTMPGSTSWFNNPIDKKQVDTNTSSV</sequence>
<dbReference type="AlphaFoldDB" id="A0AAJ5WRI3"/>
<evidence type="ECO:0000313" key="2">
    <source>
        <dbReference type="EMBL" id="WEK35440.1"/>
    </source>
</evidence>
<dbReference type="Proteomes" id="UP001220610">
    <property type="component" value="Chromosome"/>
</dbReference>
<keyword evidence="1" id="KW-0812">Transmembrane</keyword>
<keyword evidence="1" id="KW-0472">Membrane</keyword>
<proteinExistence type="predicted"/>
<accession>A0AAJ5WRI3</accession>
<gene>
    <name evidence="2" type="ORF">P0Y53_23355</name>
</gene>
<protein>
    <submittedName>
        <fullName evidence="2">Uncharacterized protein</fullName>
    </submittedName>
</protein>
<dbReference type="EMBL" id="CP119311">
    <property type="protein sequence ID" value="WEK35440.1"/>
    <property type="molecule type" value="Genomic_DNA"/>
</dbReference>
<organism evidence="2 3">
    <name type="scientific">Candidatus Pseudobacter hemicellulosilyticus</name>
    <dbReference type="NCBI Taxonomy" id="3121375"/>
    <lineage>
        <taxon>Bacteria</taxon>
        <taxon>Pseudomonadati</taxon>
        <taxon>Bacteroidota</taxon>
        <taxon>Chitinophagia</taxon>
        <taxon>Chitinophagales</taxon>
        <taxon>Chitinophagaceae</taxon>
        <taxon>Pseudobacter</taxon>
    </lineage>
</organism>
<evidence type="ECO:0000256" key="1">
    <source>
        <dbReference type="SAM" id="Phobius"/>
    </source>
</evidence>
<name>A0AAJ5WRI3_9BACT</name>
<feature type="transmembrane region" description="Helical" evidence="1">
    <location>
        <begin position="39"/>
        <end position="55"/>
    </location>
</feature>